<evidence type="ECO:0000313" key="7">
    <source>
        <dbReference type="EMBL" id="PKC51293.1"/>
    </source>
</evidence>
<comment type="caution">
    <text evidence="7">The sequence shown here is derived from an EMBL/GenBank/DDBJ whole genome shotgun (WGS) entry which is preliminary data.</text>
</comment>
<dbReference type="InterPro" id="IPR011701">
    <property type="entry name" value="MFS"/>
</dbReference>
<name>A0A2N0QJU3_9GLOM</name>
<evidence type="ECO:0000256" key="1">
    <source>
        <dbReference type="ARBA" id="ARBA00004141"/>
    </source>
</evidence>
<keyword evidence="3 5" id="KW-1133">Transmembrane helix</keyword>
<dbReference type="VEuPathDB" id="FungiDB:RhiirA1_484067"/>
<evidence type="ECO:0000256" key="5">
    <source>
        <dbReference type="SAM" id="Phobius"/>
    </source>
</evidence>
<dbReference type="PROSITE" id="PS50850">
    <property type="entry name" value="MFS"/>
    <property type="match status" value="1"/>
</dbReference>
<evidence type="ECO:0000313" key="8">
    <source>
        <dbReference type="Proteomes" id="UP000232688"/>
    </source>
</evidence>
<feature type="transmembrane region" description="Helical" evidence="5">
    <location>
        <begin position="69"/>
        <end position="89"/>
    </location>
</feature>
<evidence type="ECO:0000256" key="2">
    <source>
        <dbReference type="ARBA" id="ARBA00022692"/>
    </source>
</evidence>
<feature type="transmembrane region" description="Helical" evidence="5">
    <location>
        <begin position="6"/>
        <end position="28"/>
    </location>
</feature>
<dbReference type="SUPFAM" id="SSF103473">
    <property type="entry name" value="MFS general substrate transporter"/>
    <property type="match status" value="1"/>
</dbReference>
<reference evidence="7 8" key="1">
    <citation type="submission" date="2017-10" db="EMBL/GenBank/DDBJ databases">
        <title>Extensive intraspecific genome diversity in a model arbuscular mycorrhizal fungus.</title>
        <authorList>
            <person name="Chen E.C.H."/>
            <person name="Morin E."/>
            <person name="Baudet D."/>
            <person name="Noel J."/>
            <person name="Ndikumana S."/>
            <person name="Charron P."/>
            <person name="St-Onge C."/>
            <person name="Giorgi J."/>
            <person name="Grigoriev I.V."/>
            <person name="Roux C."/>
            <person name="Martin F.M."/>
            <person name="Corradi N."/>
        </authorList>
    </citation>
    <scope>NUCLEOTIDE SEQUENCE [LARGE SCALE GENOMIC DNA]</scope>
    <source>
        <strain evidence="7 8">A1</strain>
    </source>
</reference>
<dbReference type="EMBL" id="LLXH01007917">
    <property type="protein sequence ID" value="PKC51293.1"/>
    <property type="molecule type" value="Genomic_DNA"/>
</dbReference>
<dbReference type="InterPro" id="IPR036259">
    <property type="entry name" value="MFS_trans_sf"/>
</dbReference>
<organism evidence="7 8">
    <name type="scientific">Rhizophagus irregularis</name>
    <dbReference type="NCBI Taxonomy" id="588596"/>
    <lineage>
        <taxon>Eukaryota</taxon>
        <taxon>Fungi</taxon>
        <taxon>Fungi incertae sedis</taxon>
        <taxon>Mucoromycota</taxon>
        <taxon>Glomeromycotina</taxon>
        <taxon>Glomeromycetes</taxon>
        <taxon>Glomerales</taxon>
        <taxon>Glomeraceae</taxon>
        <taxon>Rhizophagus</taxon>
    </lineage>
</organism>
<proteinExistence type="predicted"/>
<dbReference type="GO" id="GO:0022857">
    <property type="term" value="F:transmembrane transporter activity"/>
    <property type="evidence" value="ECO:0007669"/>
    <property type="project" value="InterPro"/>
</dbReference>
<accession>A0A2N0QJU3</accession>
<dbReference type="Pfam" id="PF07690">
    <property type="entry name" value="MFS_1"/>
    <property type="match status" value="1"/>
</dbReference>
<evidence type="ECO:0000256" key="4">
    <source>
        <dbReference type="ARBA" id="ARBA00023136"/>
    </source>
</evidence>
<protein>
    <submittedName>
        <fullName evidence="7">MFS general substrate transporter</fullName>
    </submittedName>
</protein>
<feature type="domain" description="Major facilitator superfamily (MFS) profile" evidence="6">
    <location>
        <begin position="1"/>
        <end position="163"/>
    </location>
</feature>
<dbReference type="InterPro" id="IPR020846">
    <property type="entry name" value="MFS_dom"/>
</dbReference>
<sequence>MVSVFIVLRAMVGVISAPMFPINSRVVAEWFPSKERAMATSVYTSAQYLSVIIFAPLIGVLSTTIGRQYVFLIIGCMMLILSFVWMGYFDLPNQHRFINESEKNYIQGNLDKSPNKQREKVVFDQNPIIQLLKNRMTLEKGLTVAEAGFYTIFPAIGESFQLY</sequence>
<evidence type="ECO:0000256" key="3">
    <source>
        <dbReference type="ARBA" id="ARBA00022989"/>
    </source>
</evidence>
<dbReference type="AlphaFoldDB" id="A0A2N0QJU3"/>
<dbReference type="Gene3D" id="1.20.1250.20">
    <property type="entry name" value="MFS general substrate transporter like domains"/>
    <property type="match status" value="1"/>
</dbReference>
<dbReference type="InterPro" id="IPR050382">
    <property type="entry name" value="MFS_Na/Anion_cotransporter"/>
</dbReference>
<dbReference type="Proteomes" id="UP000232688">
    <property type="component" value="Unassembled WGS sequence"/>
</dbReference>
<dbReference type="GO" id="GO:0016020">
    <property type="term" value="C:membrane"/>
    <property type="evidence" value="ECO:0007669"/>
    <property type="project" value="UniProtKB-SubCell"/>
</dbReference>
<evidence type="ECO:0000259" key="6">
    <source>
        <dbReference type="PROSITE" id="PS50850"/>
    </source>
</evidence>
<gene>
    <name evidence="7" type="ORF">RhiirA1_484067</name>
</gene>
<dbReference type="PANTHER" id="PTHR11662:SF399">
    <property type="entry name" value="FI19708P1-RELATED"/>
    <property type="match status" value="1"/>
</dbReference>
<reference evidence="7 8" key="2">
    <citation type="submission" date="2017-10" db="EMBL/GenBank/DDBJ databases">
        <title>Genome analyses suggest a sexual origin of heterokaryosis in a supposedly ancient asexual fungus.</title>
        <authorList>
            <person name="Corradi N."/>
            <person name="Sedzielewska K."/>
            <person name="Noel J."/>
            <person name="Charron P."/>
            <person name="Farinelli L."/>
            <person name="Marton T."/>
            <person name="Kruger M."/>
            <person name="Pelin A."/>
            <person name="Brachmann A."/>
            <person name="Corradi N."/>
        </authorList>
    </citation>
    <scope>NUCLEOTIDE SEQUENCE [LARGE SCALE GENOMIC DNA]</scope>
    <source>
        <strain evidence="7 8">A1</strain>
    </source>
</reference>
<comment type="subcellular location">
    <subcellularLocation>
        <location evidence="1">Membrane</location>
        <topology evidence="1">Multi-pass membrane protein</topology>
    </subcellularLocation>
</comment>
<keyword evidence="2 5" id="KW-0812">Transmembrane</keyword>
<keyword evidence="4 5" id="KW-0472">Membrane</keyword>
<feature type="transmembrane region" description="Helical" evidence="5">
    <location>
        <begin position="40"/>
        <end position="63"/>
    </location>
</feature>
<dbReference type="PANTHER" id="PTHR11662">
    <property type="entry name" value="SOLUTE CARRIER FAMILY 17"/>
    <property type="match status" value="1"/>
</dbReference>